<reference evidence="2" key="1">
    <citation type="journal article" date="2023" name="Mol. Phylogenet. Evol.">
        <title>Genome-scale phylogeny and comparative genomics of the fungal order Sordariales.</title>
        <authorList>
            <person name="Hensen N."/>
            <person name="Bonometti L."/>
            <person name="Westerberg I."/>
            <person name="Brannstrom I.O."/>
            <person name="Guillou S."/>
            <person name="Cros-Aarteil S."/>
            <person name="Calhoun S."/>
            <person name="Haridas S."/>
            <person name="Kuo A."/>
            <person name="Mondo S."/>
            <person name="Pangilinan J."/>
            <person name="Riley R."/>
            <person name="LaButti K."/>
            <person name="Andreopoulos B."/>
            <person name="Lipzen A."/>
            <person name="Chen C."/>
            <person name="Yan M."/>
            <person name="Daum C."/>
            <person name="Ng V."/>
            <person name="Clum A."/>
            <person name="Steindorff A."/>
            <person name="Ohm R.A."/>
            <person name="Martin F."/>
            <person name="Silar P."/>
            <person name="Natvig D.O."/>
            <person name="Lalanne C."/>
            <person name="Gautier V."/>
            <person name="Ament-Velasquez S.L."/>
            <person name="Kruys A."/>
            <person name="Hutchinson M.I."/>
            <person name="Powell A.J."/>
            <person name="Barry K."/>
            <person name="Miller A.N."/>
            <person name="Grigoriev I.V."/>
            <person name="Debuchy R."/>
            <person name="Gladieux P."/>
            <person name="Hiltunen Thoren M."/>
            <person name="Johannesson H."/>
        </authorList>
    </citation>
    <scope>NUCLEOTIDE SEQUENCE</scope>
    <source>
        <strain evidence="2">CBS 141.50</strain>
    </source>
</reference>
<accession>A0AAN6VAP3</accession>
<proteinExistence type="predicted"/>
<dbReference type="AlphaFoldDB" id="A0AAN6VAP3"/>
<sequence length="483" mass="53146">MSAHVSFSQGSRLPPTSTEEGPLGTFDILNLPSRVMTPPRRLPLDNSPREAAEQAITNVFGDEFTEKAVEVASRLGLRDSVAWVNLTSRSPATADCMTCIALFKLGFDWLFNNPKTVYISVSHDSDEAGWPPVPPVGNDELANPAVGTLGCWLEIKVRDRGWRTVGLTNYHVIRPCLSGYHIVEAGGGRCSGPVARDTELWKADKEGLGTGAAKQLQVQVESPTRAKLNFSVSVNRAGVEKKRKENPDAFATARISEMEAQEKEWLAFFNDEKHVLGRVCFASGYLQRTSQNGRLDWALINPTKDSRVGQNLLPTSEEWQATWGMGEYPHRTGVAITSPQPGSMTSIHDMKHGDVVYKVGASTKWTIGEFNGFKADCVIKEERYMNGQGRKVPLKSTEFVFIPSLGAYKLGVHNWGVPFARWGDSGSVVWDTNGCAVGLLFRGQSPAQSMNWFTYVTPIEDVFASIKARSGGKIEEIRFLGES</sequence>
<reference evidence="2" key="2">
    <citation type="submission" date="2023-05" db="EMBL/GenBank/DDBJ databases">
        <authorList>
            <consortium name="Lawrence Berkeley National Laboratory"/>
            <person name="Steindorff A."/>
            <person name="Hensen N."/>
            <person name="Bonometti L."/>
            <person name="Westerberg I."/>
            <person name="Brannstrom I.O."/>
            <person name="Guillou S."/>
            <person name="Cros-Aarteil S."/>
            <person name="Calhoun S."/>
            <person name="Haridas S."/>
            <person name="Kuo A."/>
            <person name="Mondo S."/>
            <person name="Pangilinan J."/>
            <person name="Riley R."/>
            <person name="Labutti K."/>
            <person name="Andreopoulos B."/>
            <person name="Lipzen A."/>
            <person name="Chen C."/>
            <person name="Yanf M."/>
            <person name="Daum C."/>
            <person name="Ng V."/>
            <person name="Clum A."/>
            <person name="Ohm R."/>
            <person name="Martin F."/>
            <person name="Silar P."/>
            <person name="Natvig D."/>
            <person name="Lalanne C."/>
            <person name="Gautier V."/>
            <person name="Ament-Velasquez S.L."/>
            <person name="Kruys A."/>
            <person name="Hutchinson M.I."/>
            <person name="Powell A.J."/>
            <person name="Barry K."/>
            <person name="Miller A.N."/>
            <person name="Grigoriev I.V."/>
            <person name="Debuchy R."/>
            <person name="Gladieux P."/>
            <person name="Thoren M.H."/>
            <person name="Johannesson H."/>
        </authorList>
    </citation>
    <scope>NUCLEOTIDE SEQUENCE</scope>
    <source>
        <strain evidence="2">CBS 141.50</strain>
    </source>
</reference>
<dbReference type="EMBL" id="MU853556">
    <property type="protein sequence ID" value="KAK4147589.1"/>
    <property type="molecule type" value="Genomic_DNA"/>
</dbReference>
<evidence type="ECO:0000313" key="2">
    <source>
        <dbReference type="EMBL" id="KAK4147589.1"/>
    </source>
</evidence>
<keyword evidence="3" id="KW-1185">Reference proteome</keyword>
<feature type="region of interest" description="Disordered" evidence="1">
    <location>
        <begin position="1"/>
        <end position="25"/>
    </location>
</feature>
<comment type="caution">
    <text evidence="2">The sequence shown here is derived from an EMBL/GenBank/DDBJ whole genome shotgun (WGS) entry which is preliminary data.</text>
</comment>
<dbReference type="GeneID" id="87821964"/>
<name>A0AAN6VAP3_9PEZI</name>
<gene>
    <name evidence="2" type="ORF">C8A04DRAFT_9095</name>
</gene>
<organism evidence="2 3">
    <name type="scientific">Dichotomopilus funicola</name>
    <dbReference type="NCBI Taxonomy" id="1934379"/>
    <lineage>
        <taxon>Eukaryota</taxon>
        <taxon>Fungi</taxon>
        <taxon>Dikarya</taxon>
        <taxon>Ascomycota</taxon>
        <taxon>Pezizomycotina</taxon>
        <taxon>Sordariomycetes</taxon>
        <taxon>Sordariomycetidae</taxon>
        <taxon>Sordariales</taxon>
        <taxon>Chaetomiaceae</taxon>
        <taxon>Dichotomopilus</taxon>
    </lineage>
</organism>
<feature type="compositionally biased region" description="Polar residues" evidence="1">
    <location>
        <begin position="1"/>
        <end position="19"/>
    </location>
</feature>
<evidence type="ECO:0000256" key="1">
    <source>
        <dbReference type="SAM" id="MobiDB-lite"/>
    </source>
</evidence>
<dbReference type="RefSeq" id="XP_062640960.1">
    <property type="nucleotide sequence ID" value="XM_062785351.1"/>
</dbReference>
<dbReference type="Proteomes" id="UP001302676">
    <property type="component" value="Unassembled WGS sequence"/>
</dbReference>
<evidence type="ECO:0000313" key="3">
    <source>
        <dbReference type="Proteomes" id="UP001302676"/>
    </source>
</evidence>
<protein>
    <submittedName>
        <fullName evidence="2">Uncharacterized protein</fullName>
    </submittedName>
</protein>